<accession>A0AAD8YFK2</accession>
<keyword evidence="9" id="KW-0442">Lipid degradation</keyword>
<feature type="transmembrane region" description="Helical" evidence="15">
    <location>
        <begin position="93"/>
        <end position="114"/>
    </location>
</feature>
<keyword evidence="5 15" id="KW-0812">Transmembrane</keyword>
<protein>
    <recommendedName>
        <fullName evidence="14">sn-1-specific diacylglycerol lipase</fullName>
        <ecNumber evidence="14">3.1.1.116</ecNumber>
    </recommendedName>
</protein>
<feature type="transmembrane region" description="Helical" evidence="15">
    <location>
        <begin position="787"/>
        <end position="805"/>
    </location>
</feature>
<comment type="caution">
    <text evidence="17">The sequence shown here is derived from an EMBL/GenBank/DDBJ whole genome shotgun (WGS) entry which is preliminary data.</text>
</comment>
<dbReference type="SUPFAM" id="SSF53474">
    <property type="entry name" value="alpha/beta-Hydrolases"/>
    <property type="match status" value="1"/>
</dbReference>
<feature type="transmembrane region" description="Helical" evidence="15">
    <location>
        <begin position="20"/>
        <end position="47"/>
    </location>
</feature>
<dbReference type="InterPro" id="IPR029058">
    <property type="entry name" value="AB_hydrolase_fold"/>
</dbReference>
<dbReference type="EMBL" id="JATAAI010000005">
    <property type="protein sequence ID" value="KAK1745388.1"/>
    <property type="molecule type" value="Genomic_DNA"/>
</dbReference>
<sequence length="982" mass="110879">MPALTIFRTFTTRPFAGDDLQLICFVLGTYRLIQLFCLIPLAVITLVNRFKGNDLLYNGYGRWCPQYELLSDNEFISLSYEDRQKVTRPSSQYLFTMLAAIFMVVDIAWMFAVWSAASVGTPTQPKGRDKILRPLIIFKMFVINFFPVALVVYGIIKTYNSRANNYGCGQKNGYNVPLLYDPDATPAFVLFSVLLVTYALELLVFPMIATNKIVKFTRRHIVKERYSTENRGERLEMCLGGLMKCFSVLLNNPNLGGKELKNKGELKDFASNLMGFANNDTKLDIVLSDMYIGAKMLARVQAERRLLAIQRLQQTSNQKKTEREDKDNIVEAPTGDAIEGAAKKDYRNTLKKDGKRRSVLTLQTSEQGKEYVVVEKDVLCSDNKNDVDVLKEVAHYSIYAEYVYWHFRLVAIEHFALGKEETRFLPSSDTTWDLIREKFSLTSIGLDESLLVYASFHSGLASTPYAVIVDEVKETVVIAIRGTISMEDWVIDLQYVPSPLDKVGDICGFDGKGRLCHKGVLTRAKWLYNDLKKYRILKQLYAEDSPYKEHNLVVVGHSLGGGCAQVLSLLLRPSFPGLKCYAYEPPGCIFDDEFCSKSKEWITSIVRGDDVVPRLTQPNLETLRDEFFDVTAQIKVPKIKAFYDVRNPCPDSHLVSRNANMLCKKAQIDRDTSFSEKLRVLRNERADKNRESTKLYIAGKIIHLVDTTGDETKYVPYWASRYEFNQVVLSNKMLSDHSVPPLVQILKNLKLDETHEVLVQEHVVVNDEEDEEEVRVFLCFSNPHGKISFIVLVFCFAAWITNIWSNQGCKFVSRTTIITSPNGTISPGPGMSAGMWAYNLRECIDPNSCDFDNFNDLQESEFCQPYPLGLIEIDANTKAGRAFASLANFIGFIGLGLVLFSTSMKLRKQSCVALFVVLFISCLFGGLQFLFLHGVMCGRIELVDGDMADATCTLSENGYAAVAAVVLWFVSLVGSGVMLYTY</sequence>
<dbReference type="GO" id="GO:0016042">
    <property type="term" value="P:lipid catabolic process"/>
    <property type="evidence" value="ECO:0007669"/>
    <property type="project" value="UniProtKB-KW"/>
</dbReference>
<reference evidence="17" key="1">
    <citation type="submission" date="2023-06" db="EMBL/GenBank/DDBJ databases">
        <title>Survivors Of The Sea: Transcriptome response of Skeletonema marinoi to long-term dormancy.</title>
        <authorList>
            <person name="Pinder M.I.M."/>
            <person name="Kourtchenko O."/>
            <person name="Robertson E.K."/>
            <person name="Larsson T."/>
            <person name="Maumus F."/>
            <person name="Osuna-Cruz C.M."/>
            <person name="Vancaester E."/>
            <person name="Stenow R."/>
            <person name="Vandepoele K."/>
            <person name="Ploug H."/>
            <person name="Bruchert V."/>
            <person name="Godhe A."/>
            <person name="Topel M."/>
        </authorList>
    </citation>
    <scope>NUCLEOTIDE SEQUENCE</scope>
    <source>
        <strain evidence="17">R05AC</strain>
    </source>
</reference>
<feature type="transmembrane region" description="Helical" evidence="15">
    <location>
        <begin position="882"/>
        <end position="900"/>
    </location>
</feature>
<keyword evidence="6" id="KW-0479">Metal-binding</keyword>
<keyword evidence="10 15" id="KW-1133">Transmembrane helix</keyword>
<evidence type="ECO:0000256" key="5">
    <source>
        <dbReference type="ARBA" id="ARBA00022692"/>
    </source>
</evidence>
<comment type="subcellular location">
    <subcellularLocation>
        <location evidence="2">Cell membrane</location>
        <topology evidence="2">Multi-pass membrane protein</topology>
    </subcellularLocation>
</comment>
<dbReference type="GO" id="GO:0005886">
    <property type="term" value="C:plasma membrane"/>
    <property type="evidence" value="ECO:0007669"/>
    <property type="project" value="UniProtKB-SubCell"/>
</dbReference>
<proteinExistence type="predicted"/>
<evidence type="ECO:0000256" key="9">
    <source>
        <dbReference type="ARBA" id="ARBA00022963"/>
    </source>
</evidence>
<dbReference type="Gene3D" id="3.40.50.1820">
    <property type="entry name" value="alpha/beta hydrolase"/>
    <property type="match status" value="1"/>
</dbReference>
<comment type="cofactor">
    <cofactor evidence="1">
        <name>Ca(2+)</name>
        <dbReference type="ChEBI" id="CHEBI:29108"/>
    </cofactor>
</comment>
<dbReference type="GO" id="GO:0016298">
    <property type="term" value="F:lipase activity"/>
    <property type="evidence" value="ECO:0007669"/>
    <property type="project" value="TreeGrafter"/>
</dbReference>
<gene>
    <name evidence="17" type="ORF">QTG54_003312</name>
</gene>
<dbReference type="InterPro" id="IPR002921">
    <property type="entry name" value="Fungal_lipase-type"/>
</dbReference>
<comment type="catalytic activity">
    <reaction evidence="13">
        <text>a 1,2-diacyl-sn-glycerol + H2O = a 2-acylglycerol + a fatty acid + H(+)</text>
        <dbReference type="Rhea" id="RHEA:33275"/>
        <dbReference type="ChEBI" id="CHEBI:15377"/>
        <dbReference type="ChEBI" id="CHEBI:15378"/>
        <dbReference type="ChEBI" id="CHEBI:17389"/>
        <dbReference type="ChEBI" id="CHEBI:17815"/>
        <dbReference type="ChEBI" id="CHEBI:28868"/>
        <dbReference type="EC" id="3.1.1.116"/>
    </reaction>
    <physiologicalReaction direction="left-to-right" evidence="13">
        <dbReference type="Rhea" id="RHEA:33276"/>
    </physiologicalReaction>
</comment>
<evidence type="ECO:0000256" key="15">
    <source>
        <dbReference type="SAM" id="Phobius"/>
    </source>
</evidence>
<evidence type="ECO:0000256" key="3">
    <source>
        <dbReference type="ARBA" id="ARBA00022475"/>
    </source>
</evidence>
<keyword evidence="18" id="KW-1185">Reference proteome</keyword>
<evidence type="ECO:0000313" key="18">
    <source>
        <dbReference type="Proteomes" id="UP001224775"/>
    </source>
</evidence>
<feature type="transmembrane region" description="Helical" evidence="15">
    <location>
        <begin position="912"/>
        <end position="932"/>
    </location>
</feature>
<evidence type="ECO:0000256" key="6">
    <source>
        <dbReference type="ARBA" id="ARBA00022723"/>
    </source>
</evidence>
<keyword evidence="8" id="KW-0106">Calcium</keyword>
<keyword evidence="7 17" id="KW-0378">Hydrolase</keyword>
<feature type="transmembrane region" description="Helical" evidence="15">
    <location>
        <begin position="959"/>
        <end position="980"/>
    </location>
</feature>
<dbReference type="InterPro" id="IPR052214">
    <property type="entry name" value="DAG_Lipase-Related"/>
</dbReference>
<feature type="domain" description="Fungal lipase-type" evidence="16">
    <location>
        <begin position="477"/>
        <end position="617"/>
    </location>
</feature>
<evidence type="ECO:0000256" key="10">
    <source>
        <dbReference type="ARBA" id="ARBA00022989"/>
    </source>
</evidence>
<dbReference type="CDD" id="cd00519">
    <property type="entry name" value="Lipase_3"/>
    <property type="match status" value="1"/>
</dbReference>
<dbReference type="Pfam" id="PF01764">
    <property type="entry name" value="Lipase_3"/>
    <property type="match status" value="1"/>
</dbReference>
<dbReference type="Proteomes" id="UP001224775">
    <property type="component" value="Unassembled WGS sequence"/>
</dbReference>
<organism evidence="17 18">
    <name type="scientific">Skeletonema marinoi</name>
    <dbReference type="NCBI Taxonomy" id="267567"/>
    <lineage>
        <taxon>Eukaryota</taxon>
        <taxon>Sar</taxon>
        <taxon>Stramenopiles</taxon>
        <taxon>Ochrophyta</taxon>
        <taxon>Bacillariophyta</taxon>
        <taxon>Coscinodiscophyceae</taxon>
        <taxon>Thalassiosirophycidae</taxon>
        <taxon>Thalassiosirales</taxon>
        <taxon>Skeletonemataceae</taxon>
        <taxon>Skeletonema</taxon>
        <taxon>Skeletonema marinoi-dohrnii complex</taxon>
    </lineage>
</organism>
<evidence type="ECO:0000313" key="17">
    <source>
        <dbReference type="EMBL" id="KAK1745388.1"/>
    </source>
</evidence>
<dbReference type="GO" id="GO:0046872">
    <property type="term" value="F:metal ion binding"/>
    <property type="evidence" value="ECO:0007669"/>
    <property type="project" value="UniProtKB-KW"/>
</dbReference>
<keyword evidence="3" id="KW-1003">Cell membrane</keyword>
<dbReference type="PANTHER" id="PTHR45792:SF8">
    <property type="entry name" value="DIACYLGLYCEROL LIPASE-ALPHA"/>
    <property type="match status" value="1"/>
</dbReference>
<evidence type="ECO:0000256" key="14">
    <source>
        <dbReference type="ARBA" id="ARBA00026104"/>
    </source>
</evidence>
<dbReference type="PANTHER" id="PTHR45792">
    <property type="entry name" value="DIACYLGLYCEROL LIPASE HOMOLOG-RELATED"/>
    <property type="match status" value="1"/>
</dbReference>
<evidence type="ECO:0000256" key="12">
    <source>
        <dbReference type="ARBA" id="ARBA00023136"/>
    </source>
</evidence>
<dbReference type="AlphaFoldDB" id="A0AAD8YFK2"/>
<evidence type="ECO:0000256" key="2">
    <source>
        <dbReference type="ARBA" id="ARBA00004651"/>
    </source>
</evidence>
<evidence type="ECO:0000256" key="11">
    <source>
        <dbReference type="ARBA" id="ARBA00023098"/>
    </source>
</evidence>
<keyword evidence="12 15" id="KW-0472">Membrane</keyword>
<evidence type="ECO:0000256" key="13">
    <source>
        <dbReference type="ARBA" id="ARBA00024531"/>
    </source>
</evidence>
<name>A0AAD8YFK2_9STRA</name>
<evidence type="ECO:0000256" key="8">
    <source>
        <dbReference type="ARBA" id="ARBA00022837"/>
    </source>
</evidence>
<feature type="transmembrane region" description="Helical" evidence="15">
    <location>
        <begin position="135"/>
        <end position="156"/>
    </location>
</feature>
<evidence type="ECO:0000259" key="16">
    <source>
        <dbReference type="Pfam" id="PF01764"/>
    </source>
</evidence>
<keyword evidence="11" id="KW-0443">Lipid metabolism</keyword>
<evidence type="ECO:0000256" key="1">
    <source>
        <dbReference type="ARBA" id="ARBA00001913"/>
    </source>
</evidence>
<dbReference type="EC" id="3.1.1.116" evidence="14"/>
<evidence type="ECO:0000256" key="7">
    <source>
        <dbReference type="ARBA" id="ARBA00022801"/>
    </source>
</evidence>
<evidence type="ECO:0000256" key="4">
    <source>
        <dbReference type="ARBA" id="ARBA00022553"/>
    </source>
</evidence>
<feature type="transmembrane region" description="Helical" evidence="15">
    <location>
        <begin position="187"/>
        <end position="209"/>
    </location>
</feature>
<keyword evidence="4" id="KW-0597">Phosphoprotein</keyword>